<dbReference type="EMBL" id="GBRH01180033">
    <property type="protein sequence ID" value="JAE17863.1"/>
    <property type="molecule type" value="Transcribed_RNA"/>
</dbReference>
<evidence type="ECO:0000256" key="1">
    <source>
        <dbReference type="SAM" id="MobiDB-lite"/>
    </source>
</evidence>
<sequence>MKKQKVAEEEGEPSIGMEEVVVSDDGESRKGIVLEDKFLIDDNQEVKEDESIVSEDNEKSAFTTNTSVQVELEKENEADPQEFTLHEELEILDELHEEKEEDMENGSASCADENYADKTEEDNILSEDGVPIENRLTSAFEHDLLWGWKALQQLLMSLGFKMDTT</sequence>
<organism evidence="2">
    <name type="scientific">Arundo donax</name>
    <name type="common">Giant reed</name>
    <name type="synonym">Donax arundinaceus</name>
    <dbReference type="NCBI Taxonomy" id="35708"/>
    <lineage>
        <taxon>Eukaryota</taxon>
        <taxon>Viridiplantae</taxon>
        <taxon>Streptophyta</taxon>
        <taxon>Embryophyta</taxon>
        <taxon>Tracheophyta</taxon>
        <taxon>Spermatophyta</taxon>
        <taxon>Magnoliopsida</taxon>
        <taxon>Liliopsida</taxon>
        <taxon>Poales</taxon>
        <taxon>Poaceae</taxon>
        <taxon>PACMAD clade</taxon>
        <taxon>Arundinoideae</taxon>
        <taxon>Arundineae</taxon>
        <taxon>Arundo</taxon>
    </lineage>
</organism>
<protein>
    <submittedName>
        <fullName evidence="2">Uncharacterized protein</fullName>
    </submittedName>
</protein>
<name>A0A0A9GAY0_ARUDO</name>
<feature type="region of interest" description="Disordered" evidence="1">
    <location>
        <begin position="98"/>
        <end position="126"/>
    </location>
</feature>
<reference evidence="2" key="1">
    <citation type="submission" date="2014-09" db="EMBL/GenBank/DDBJ databases">
        <authorList>
            <person name="Magalhaes I.L.F."/>
            <person name="Oliveira U."/>
            <person name="Santos F.R."/>
            <person name="Vidigal T.H.D.A."/>
            <person name="Brescovit A.D."/>
            <person name="Santos A.J."/>
        </authorList>
    </citation>
    <scope>NUCLEOTIDE SEQUENCE</scope>
    <source>
        <tissue evidence="2">Shoot tissue taken approximately 20 cm above the soil surface</tissue>
    </source>
</reference>
<evidence type="ECO:0000313" key="2">
    <source>
        <dbReference type="EMBL" id="JAE17863.1"/>
    </source>
</evidence>
<reference evidence="2" key="2">
    <citation type="journal article" date="2015" name="Data Brief">
        <title>Shoot transcriptome of the giant reed, Arundo donax.</title>
        <authorList>
            <person name="Barrero R.A."/>
            <person name="Guerrero F.D."/>
            <person name="Moolhuijzen P."/>
            <person name="Goolsby J.A."/>
            <person name="Tidwell J."/>
            <person name="Bellgard S.E."/>
            <person name="Bellgard M.I."/>
        </authorList>
    </citation>
    <scope>NUCLEOTIDE SEQUENCE</scope>
    <source>
        <tissue evidence="2">Shoot tissue taken approximately 20 cm above the soil surface</tissue>
    </source>
</reference>
<proteinExistence type="predicted"/>
<dbReference type="AlphaFoldDB" id="A0A0A9GAY0"/>
<accession>A0A0A9GAY0</accession>